<dbReference type="Pfam" id="PF02537">
    <property type="entry name" value="CRCB"/>
    <property type="match status" value="1"/>
</dbReference>
<feature type="transmembrane region" description="Helical" evidence="10">
    <location>
        <begin position="60"/>
        <end position="78"/>
    </location>
</feature>
<comment type="catalytic activity">
    <reaction evidence="8">
        <text>fluoride(in) = fluoride(out)</text>
        <dbReference type="Rhea" id="RHEA:76159"/>
        <dbReference type="ChEBI" id="CHEBI:17051"/>
    </reaction>
    <physiologicalReaction direction="left-to-right" evidence="8">
        <dbReference type="Rhea" id="RHEA:76160"/>
    </physiologicalReaction>
</comment>
<feature type="transmembrane region" description="Helical" evidence="10">
    <location>
        <begin position="38"/>
        <end position="55"/>
    </location>
</feature>
<keyword evidence="10" id="KW-0915">Sodium</keyword>
<evidence type="ECO:0000256" key="4">
    <source>
        <dbReference type="ARBA" id="ARBA00022989"/>
    </source>
</evidence>
<reference evidence="13 14" key="1">
    <citation type="submission" date="2018-09" db="EMBL/GenBank/DDBJ databases">
        <title>Streptomyces sp. nov. DS1-2, an endophytic actinomycete isolated from roots of Dendrobium scabrilingue.</title>
        <authorList>
            <person name="Kuncharoen N."/>
            <person name="Kudo T."/>
            <person name="Ohkuma M."/>
            <person name="Yuki M."/>
            <person name="Tanasupawat S."/>
        </authorList>
    </citation>
    <scope>NUCLEOTIDE SEQUENCE [LARGE SCALE GENOMIC DNA]</scope>
    <source>
        <strain evidence="11 14">AZ1-7</strain>
        <strain evidence="12 13">DS1-2</strain>
    </source>
</reference>
<keyword evidence="6 10" id="KW-0407">Ion channel</keyword>
<feature type="transmembrane region" description="Helical" evidence="10">
    <location>
        <begin position="90"/>
        <end position="114"/>
    </location>
</feature>
<dbReference type="GO" id="GO:0046872">
    <property type="term" value="F:metal ion binding"/>
    <property type="evidence" value="ECO:0007669"/>
    <property type="project" value="UniProtKB-KW"/>
</dbReference>
<evidence type="ECO:0000256" key="9">
    <source>
        <dbReference type="ARBA" id="ARBA00049940"/>
    </source>
</evidence>
<keyword evidence="10" id="KW-0406">Ion transport</keyword>
<dbReference type="EMBL" id="RBDY01000006">
    <property type="protein sequence ID" value="RKN24433.1"/>
    <property type="molecule type" value="Genomic_DNA"/>
</dbReference>
<protein>
    <recommendedName>
        <fullName evidence="10">Fluoride-specific ion channel FluC</fullName>
    </recommendedName>
</protein>
<dbReference type="GO" id="GO:0140114">
    <property type="term" value="P:cellular detoxification of fluoride"/>
    <property type="evidence" value="ECO:0007669"/>
    <property type="project" value="UniProtKB-UniRule"/>
</dbReference>
<dbReference type="PANTHER" id="PTHR28259">
    <property type="entry name" value="FLUORIDE EXPORT PROTEIN 1-RELATED"/>
    <property type="match status" value="1"/>
</dbReference>
<evidence type="ECO:0000256" key="1">
    <source>
        <dbReference type="ARBA" id="ARBA00004651"/>
    </source>
</evidence>
<evidence type="ECO:0000256" key="10">
    <source>
        <dbReference type="HAMAP-Rule" id="MF_00454"/>
    </source>
</evidence>
<dbReference type="Proteomes" id="UP000275024">
    <property type="component" value="Unassembled WGS sequence"/>
</dbReference>
<keyword evidence="10" id="KW-0479">Metal-binding</keyword>
<dbReference type="EMBL" id="RBDX01000006">
    <property type="protein sequence ID" value="RKN10091.1"/>
    <property type="molecule type" value="Genomic_DNA"/>
</dbReference>
<evidence type="ECO:0000256" key="7">
    <source>
        <dbReference type="ARBA" id="ARBA00035120"/>
    </source>
</evidence>
<evidence type="ECO:0000256" key="2">
    <source>
        <dbReference type="ARBA" id="ARBA00022475"/>
    </source>
</evidence>
<keyword evidence="10" id="KW-0813">Transport</keyword>
<dbReference type="PANTHER" id="PTHR28259:SF1">
    <property type="entry name" value="FLUORIDE EXPORT PROTEIN 1-RELATED"/>
    <property type="match status" value="1"/>
</dbReference>
<accession>A0A3A9W9X8</accession>
<gene>
    <name evidence="10" type="primary">fluC</name>
    <name evidence="10" type="synonym">crcB</name>
    <name evidence="12" type="ORF">D7318_11175</name>
    <name evidence="11" type="ORF">D7319_09995</name>
</gene>
<keyword evidence="5 10" id="KW-0472">Membrane</keyword>
<evidence type="ECO:0000313" key="11">
    <source>
        <dbReference type="EMBL" id="RKN10091.1"/>
    </source>
</evidence>
<dbReference type="OrthoDB" id="5148600at2"/>
<evidence type="ECO:0000256" key="6">
    <source>
        <dbReference type="ARBA" id="ARBA00023303"/>
    </source>
</evidence>
<comment type="subcellular location">
    <subcellularLocation>
        <location evidence="1 10">Cell membrane</location>
        <topology evidence="1 10">Multi-pass membrane protein</topology>
    </subcellularLocation>
</comment>
<dbReference type="RefSeq" id="WP_120696773.1">
    <property type="nucleotide sequence ID" value="NZ_RBDX01000006.1"/>
</dbReference>
<dbReference type="GO" id="GO:0062054">
    <property type="term" value="F:fluoride channel activity"/>
    <property type="evidence" value="ECO:0007669"/>
    <property type="project" value="UniProtKB-UniRule"/>
</dbReference>
<keyword evidence="13" id="KW-1185">Reference proteome</keyword>
<comment type="function">
    <text evidence="9 10">Fluoride-specific ion channel. Important for reducing fluoride concentration in the cell, thus reducing its toxicity.</text>
</comment>
<organism evidence="11 14">
    <name type="scientific">Streptomyces radicis</name>
    <dbReference type="NCBI Taxonomy" id="1750517"/>
    <lineage>
        <taxon>Bacteria</taxon>
        <taxon>Bacillati</taxon>
        <taxon>Actinomycetota</taxon>
        <taxon>Actinomycetes</taxon>
        <taxon>Kitasatosporales</taxon>
        <taxon>Streptomycetaceae</taxon>
        <taxon>Streptomyces</taxon>
    </lineage>
</organism>
<evidence type="ECO:0000313" key="14">
    <source>
        <dbReference type="Proteomes" id="UP000275024"/>
    </source>
</evidence>
<feature type="binding site" evidence="10">
    <location>
        <position position="71"/>
    </location>
    <ligand>
        <name>Na(+)</name>
        <dbReference type="ChEBI" id="CHEBI:29101"/>
        <note>structural</note>
    </ligand>
</feature>
<dbReference type="InterPro" id="IPR003691">
    <property type="entry name" value="FluC"/>
</dbReference>
<comment type="activity regulation">
    <text evidence="10">Na(+) is not transported, but it plays an essential structural role and its presence is essential for fluoride channel function.</text>
</comment>
<proteinExistence type="inferred from homology"/>
<dbReference type="GO" id="GO:0005886">
    <property type="term" value="C:plasma membrane"/>
    <property type="evidence" value="ECO:0007669"/>
    <property type="project" value="UniProtKB-SubCell"/>
</dbReference>
<dbReference type="AlphaFoldDB" id="A0A3A9W9X8"/>
<dbReference type="Proteomes" id="UP000268652">
    <property type="component" value="Unassembled WGS sequence"/>
</dbReference>
<evidence type="ECO:0000256" key="5">
    <source>
        <dbReference type="ARBA" id="ARBA00023136"/>
    </source>
</evidence>
<keyword evidence="4 10" id="KW-1133">Transmembrane helix</keyword>
<dbReference type="HAMAP" id="MF_00454">
    <property type="entry name" value="FluC"/>
    <property type="match status" value="1"/>
</dbReference>
<keyword evidence="2 10" id="KW-1003">Cell membrane</keyword>
<evidence type="ECO:0000313" key="13">
    <source>
        <dbReference type="Proteomes" id="UP000268652"/>
    </source>
</evidence>
<keyword evidence="3 10" id="KW-0812">Transmembrane</keyword>
<feature type="binding site" evidence="10">
    <location>
        <position position="68"/>
    </location>
    <ligand>
        <name>Na(+)</name>
        <dbReference type="ChEBI" id="CHEBI:29101"/>
        <note>structural</note>
    </ligand>
</feature>
<name>A0A3A9W9X8_9ACTN</name>
<sequence length="119" mass="12210">MTGWLLVVAGGAVGAVLRYLTDRAVRARLGERFPWGTWLVNVVGCAFIGLLAGVAAEARLLLATGLCGALTTYSTFAWETVALAGRGARWPAAGYAVGSVLTGLAATVAGAAMARGWWA</sequence>
<evidence type="ECO:0000256" key="3">
    <source>
        <dbReference type="ARBA" id="ARBA00022692"/>
    </source>
</evidence>
<evidence type="ECO:0000313" key="12">
    <source>
        <dbReference type="EMBL" id="RKN24433.1"/>
    </source>
</evidence>
<comment type="similarity">
    <text evidence="7 10">Belongs to the fluoride channel Fluc/FEX (TC 1.A.43) family.</text>
</comment>
<evidence type="ECO:0000256" key="8">
    <source>
        <dbReference type="ARBA" id="ARBA00035585"/>
    </source>
</evidence>
<comment type="caution">
    <text evidence="11">The sequence shown here is derived from an EMBL/GenBank/DDBJ whole genome shotgun (WGS) entry which is preliminary data.</text>
</comment>